<sequence>MYYVYRRYILDFIKDDHIFVHSIYFHPQGKGVQSTNTLHPSSIAEVAEACLGHTEGRENALGSRPVWEVWDFGRRRGPEWGEGAMCNCSKIRRTNKTLKMGTIHFSQQFLLSSPFRYLSKYEVLKRRQSSVKDQRASPTYPL</sequence>
<evidence type="ECO:0000313" key="1">
    <source>
        <dbReference type="EMBL" id="KAF6316201.1"/>
    </source>
</evidence>
<keyword evidence="2" id="KW-1185">Reference proteome</keyword>
<gene>
    <name evidence="1" type="ORF">mPipKuh1_008712</name>
</gene>
<reference evidence="1 2" key="1">
    <citation type="journal article" date="2020" name="Nature">
        <title>Six reference-quality genomes reveal evolution of bat adaptations.</title>
        <authorList>
            <person name="Jebb D."/>
            <person name="Huang Z."/>
            <person name="Pippel M."/>
            <person name="Hughes G.M."/>
            <person name="Lavrichenko K."/>
            <person name="Devanna P."/>
            <person name="Winkler S."/>
            <person name="Jermiin L.S."/>
            <person name="Skirmuntt E.C."/>
            <person name="Katzourakis A."/>
            <person name="Burkitt-Gray L."/>
            <person name="Ray D.A."/>
            <person name="Sullivan K.A.M."/>
            <person name="Roscito J.G."/>
            <person name="Kirilenko B.M."/>
            <person name="Davalos L.M."/>
            <person name="Corthals A.P."/>
            <person name="Power M.L."/>
            <person name="Jones G."/>
            <person name="Ransome R.D."/>
            <person name="Dechmann D.K.N."/>
            <person name="Locatelli A.G."/>
            <person name="Puechmaille S.J."/>
            <person name="Fedrigo O."/>
            <person name="Jarvis E.D."/>
            <person name="Hiller M."/>
            <person name="Vernes S.C."/>
            <person name="Myers E.W."/>
            <person name="Teeling E.C."/>
        </authorList>
    </citation>
    <scope>NUCLEOTIDE SEQUENCE [LARGE SCALE GENOMIC DNA]</scope>
    <source>
        <strain evidence="1">MPipKuh1</strain>
        <tissue evidence="1">Flight muscle</tissue>
    </source>
</reference>
<proteinExistence type="predicted"/>
<accession>A0A7J7UTU7</accession>
<dbReference type="AlphaFoldDB" id="A0A7J7UTU7"/>
<comment type="caution">
    <text evidence="1">The sequence shown here is derived from an EMBL/GenBank/DDBJ whole genome shotgun (WGS) entry which is preliminary data.</text>
</comment>
<protein>
    <submittedName>
        <fullName evidence="1">Uncharacterized protein</fullName>
    </submittedName>
</protein>
<evidence type="ECO:0000313" key="2">
    <source>
        <dbReference type="Proteomes" id="UP000558488"/>
    </source>
</evidence>
<name>A0A7J7UTU7_PIPKU</name>
<organism evidence="1 2">
    <name type="scientific">Pipistrellus kuhlii</name>
    <name type="common">Kuhl's pipistrelle</name>
    <dbReference type="NCBI Taxonomy" id="59472"/>
    <lineage>
        <taxon>Eukaryota</taxon>
        <taxon>Metazoa</taxon>
        <taxon>Chordata</taxon>
        <taxon>Craniata</taxon>
        <taxon>Vertebrata</taxon>
        <taxon>Euteleostomi</taxon>
        <taxon>Mammalia</taxon>
        <taxon>Eutheria</taxon>
        <taxon>Laurasiatheria</taxon>
        <taxon>Chiroptera</taxon>
        <taxon>Yangochiroptera</taxon>
        <taxon>Vespertilionidae</taxon>
        <taxon>Pipistrellus</taxon>
    </lineage>
</organism>
<dbReference type="EMBL" id="JACAGB010000018">
    <property type="protein sequence ID" value="KAF6316201.1"/>
    <property type="molecule type" value="Genomic_DNA"/>
</dbReference>
<dbReference type="Proteomes" id="UP000558488">
    <property type="component" value="Unassembled WGS sequence"/>
</dbReference>